<feature type="region of interest" description="Disordered" evidence="1">
    <location>
        <begin position="1"/>
        <end position="41"/>
    </location>
</feature>
<name>A0ABW1WSV8_9HYPH</name>
<organism evidence="2 3">
    <name type="scientific">Methylorubrum zatmanii</name>
    <dbReference type="NCBI Taxonomy" id="29429"/>
    <lineage>
        <taxon>Bacteria</taxon>
        <taxon>Pseudomonadati</taxon>
        <taxon>Pseudomonadota</taxon>
        <taxon>Alphaproteobacteria</taxon>
        <taxon>Hyphomicrobiales</taxon>
        <taxon>Methylobacteriaceae</taxon>
        <taxon>Methylorubrum</taxon>
    </lineage>
</organism>
<reference evidence="3" key="1">
    <citation type="journal article" date="2019" name="Int. J. Syst. Evol. Microbiol.">
        <title>The Global Catalogue of Microorganisms (GCM) 10K type strain sequencing project: providing services to taxonomists for standard genome sequencing and annotation.</title>
        <authorList>
            <consortium name="The Broad Institute Genomics Platform"/>
            <consortium name="The Broad Institute Genome Sequencing Center for Infectious Disease"/>
            <person name="Wu L."/>
            <person name="Ma J."/>
        </authorList>
    </citation>
    <scope>NUCLEOTIDE SEQUENCE [LARGE SCALE GENOMIC DNA]</scope>
    <source>
        <strain evidence="3">CCUG 36916</strain>
    </source>
</reference>
<dbReference type="Proteomes" id="UP001596237">
    <property type="component" value="Unassembled WGS sequence"/>
</dbReference>
<dbReference type="RefSeq" id="WP_281397092.1">
    <property type="nucleotide sequence ID" value="NZ_JBHSTT010000071.1"/>
</dbReference>
<accession>A0ABW1WSV8</accession>
<gene>
    <name evidence="2" type="ORF">ACFQDP_18590</name>
</gene>
<evidence type="ECO:0000313" key="3">
    <source>
        <dbReference type="Proteomes" id="UP001596237"/>
    </source>
</evidence>
<evidence type="ECO:0000256" key="1">
    <source>
        <dbReference type="SAM" id="MobiDB-lite"/>
    </source>
</evidence>
<protein>
    <submittedName>
        <fullName evidence="2">Uncharacterized protein</fullName>
    </submittedName>
</protein>
<dbReference type="EMBL" id="JBHSTT010000071">
    <property type="protein sequence ID" value="MFC6391320.1"/>
    <property type="molecule type" value="Genomic_DNA"/>
</dbReference>
<keyword evidence="3" id="KW-1185">Reference proteome</keyword>
<evidence type="ECO:0000313" key="2">
    <source>
        <dbReference type="EMBL" id="MFC6391320.1"/>
    </source>
</evidence>
<sequence>MRRLPGAPERPPENPEVALRAPQGAGRERGDAPVSVQRTNA</sequence>
<comment type="caution">
    <text evidence="2">The sequence shown here is derived from an EMBL/GenBank/DDBJ whole genome shotgun (WGS) entry which is preliminary data.</text>
</comment>
<proteinExistence type="predicted"/>